<dbReference type="Proteomes" id="UP001159370">
    <property type="component" value="Unassembled WGS sequence"/>
</dbReference>
<evidence type="ECO:0000256" key="3">
    <source>
        <dbReference type="ARBA" id="ARBA00022692"/>
    </source>
</evidence>
<dbReference type="PANTHER" id="PTHR33529">
    <property type="entry name" value="SLR0882 PROTEIN-RELATED"/>
    <property type="match status" value="1"/>
</dbReference>
<dbReference type="EMBL" id="JANQDL010000040">
    <property type="protein sequence ID" value="MDH6063293.1"/>
    <property type="molecule type" value="Genomic_DNA"/>
</dbReference>
<dbReference type="Pfam" id="PF03739">
    <property type="entry name" value="LptF_LptG"/>
    <property type="match status" value="1"/>
</dbReference>
<reference evidence="7 8" key="1">
    <citation type="journal article" date="2023" name="J. Phycol.">
        <title>Chrysosporum ovalisporum is synonymous with the true-branching cyanobacterium Umezakia natans (Nostocales/Aphanizomenonaceae).</title>
        <authorList>
            <person name="McGregor G.B."/>
            <person name="Sendall B.C."/>
            <person name="Niiyama Y."/>
            <person name="Tuji A."/>
            <person name="Willis A."/>
        </authorList>
    </citation>
    <scope>NUCLEOTIDE SEQUENCE [LARGE SCALE GENOMIC DNA]</scope>
    <source>
        <strain evidence="7 8">FSS-62</strain>
    </source>
</reference>
<keyword evidence="4 6" id="KW-1133">Transmembrane helix</keyword>
<dbReference type="PANTHER" id="PTHR33529:SF6">
    <property type="entry name" value="YJGP_YJGQ FAMILY PERMEASE"/>
    <property type="match status" value="1"/>
</dbReference>
<evidence type="ECO:0000256" key="4">
    <source>
        <dbReference type="ARBA" id="ARBA00022989"/>
    </source>
</evidence>
<protein>
    <submittedName>
        <fullName evidence="7">LptF/LptG family permease</fullName>
    </submittedName>
</protein>
<evidence type="ECO:0000256" key="6">
    <source>
        <dbReference type="SAM" id="Phobius"/>
    </source>
</evidence>
<comment type="caution">
    <text evidence="7">The sequence shown here is derived from an EMBL/GenBank/DDBJ whole genome shotgun (WGS) entry which is preliminary data.</text>
</comment>
<organism evidence="7 8">
    <name type="scientific">Umezakia ovalisporum FSS-62</name>
    <dbReference type="NCBI Taxonomy" id="2971776"/>
    <lineage>
        <taxon>Bacteria</taxon>
        <taxon>Bacillati</taxon>
        <taxon>Cyanobacteriota</taxon>
        <taxon>Cyanophyceae</taxon>
        <taxon>Nostocales</taxon>
        <taxon>Nodulariaceae</taxon>
        <taxon>Umezakia</taxon>
    </lineage>
</organism>
<evidence type="ECO:0000256" key="5">
    <source>
        <dbReference type="ARBA" id="ARBA00023136"/>
    </source>
</evidence>
<sequence length="212" mass="24530">MYIIRLENAIYAEKFNYGQMQEVTLLIRNSQKLKVIINSKLAQCYRQQEFCYFYHGVKSIINPDGSYGERIMFDAMPLYLSNISLQLQIEQQKLDYREMNIFQGHQRLLVFQQGGDGRNFRSLQVNIQKRFTLPVSCAVFALLGSGIGINLKSRIRYNSFTITLVIILLYDGTQLITNILIISEIISFYCIWLPNIICTGVGVYILIKKNSL</sequence>
<dbReference type="GO" id="GO:0015920">
    <property type="term" value="P:lipopolysaccharide transport"/>
    <property type="evidence" value="ECO:0007669"/>
    <property type="project" value="TreeGrafter"/>
</dbReference>
<proteinExistence type="predicted"/>
<keyword evidence="3 6" id="KW-0812">Transmembrane</keyword>
<name>A0AA43GXL7_9CYAN</name>
<keyword evidence="2" id="KW-1003">Cell membrane</keyword>
<dbReference type="GO" id="GO:0043190">
    <property type="term" value="C:ATP-binding cassette (ABC) transporter complex"/>
    <property type="evidence" value="ECO:0007669"/>
    <property type="project" value="TreeGrafter"/>
</dbReference>
<evidence type="ECO:0000256" key="2">
    <source>
        <dbReference type="ARBA" id="ARBA00022475"/>
    </source>
</evidence>
<dbReference type="InterPro" id="IPR005495">
    <property type="entry name" value="LptG/LptF_permease"/>
</dbReference>
<feature type="transmembrane region" description="Helical" evidence="6">
    <location>
        <begin position="186"/>
        <end position="207"/>
    </location>
</feature>
<gene>
    <name evidence="7" type="ORF">NWP23_05775</name>
</gene>
<evidence type="ECO:0000313" key="7">
    <source>
        <dbReference type="EMBL" id="MDH6063293.1"/>
    </source>
</evidence>
<evidence type="ECO:0000313" key="8">
    <source>
        <dbReference type="Proteomes" id="UP001159370"/>
    </source>
</evidence>
<feature type="transmembrane region" description="Helical" evidence="6">
    <location>
        <begin position="160"/>
        <end position="180"/>
    </location>
</feature>
<keyword evidence="5 6" id="KW-0472">Membrane</keyword>
<evidence type="ECO:0000256" key="1">
    <source>
        <dbReference type="ARBA" id="ARBA00004651"/>
    </source>
</evidence>
<comment type="subcellular location">
    <subcellularLocation>
        <location evidence="1">Cell membrane</location>
        <topology evidence="1">Multi-pass membrane protein</topology>
    </subcellularLocation>
</comment>
<accession>A0AA43GXL7</accession>
<dbReference type="RefSeq" id="WP_280656263.1">
    <property type="nucleotide sequence ID" value="NZ_JANQDL010000040.1"/>
</dbReference>
<dbReference type="AlphaFoldDB" id="A0AA43GXL7"/>
<feature type="transmembrane region" description="Helical" evidence="6">
    <location>
        <begin position="131"/>
        <end position="151"/>
    </location>
</feature>